<dbReference type="EMBL" id="JARKIE010000519">
    <property type="protein sequence ID" value="KAJ7631476.1"/>
    <property type="molecule type" value="Genomic_DNA"/>
</dbReference>
<gene>
    <name evidence="2" type="ORF">B0H17DRAFT_1217914</name>
</gene>
<dbReference type="AlphaFoldDB" id="A0AAD7BVF7"/>
<name>A0AAD7BVF7_MYCRO</name>
<keyword evidence="3" id="KW-1185">Reference proteome</keyword>
<feature type="region of interest" description="Disordered" evidence="1">
    <location>
        <begin position="113"/>
        <end position="138"/>
    </location>
</feature>
<sequence length="198" mass="21310">MHSSPLDSPHSSPLLTLPSELLRVHLHRPSASPPRSSRSCARAARLRGSVWGNPALGAGLGGRSSRARHWLLVTPAVHLMSVVRSARIIVLGLVRPTKITALYPLLTHDADARATSSRASSPAPPPPSPGSTTPTSSEFKAVASGPRAYGLLPKEHWWCPLSFLVRQDDPTLWGTSRVRPTILRSPSSQRALTPAHTY</sequence>
<evidence type="ECO:0000313" key="2">
    <source>
        <dbReference type="EMBL" id="KAJ7631476.1"/>
    </source>
</evidence>
<evidence type="ECO:0000256" key="1">
    <source>
        <dbReference type="SAM" id="MobiDB-lite"/>
    </source>
</evidence>
<organism evidence="2 3">
    <name type="scientific">Mycena rosella</name>
    <name type="common">Pink bonnet</name>
    <name type="synonym">Agaricus rosellus</name>
    <dbReference type="NCBI Taxonomy" id="1033263"/>
    <lineage>
        <taxon>Eukaryota</taxon>
        <taxon>Fungi</taxon>
        <taxon>Dikarya</taxon>
        <taxon>Basidiomycota</taxon>
        <taxon>Agaricomycotina</taxon>
        <taxon>Agaricomycetes</taxon>
        <taxon>Agaricomycetidae</taxon>
        <taxon>Agaricales</taxon>
        <taxon>Marasmiineae</taxon>
        <taxon>Mycenaceae</taxon>
        <taxon>Mycena</taxon>
    </lineage>
</organism>
<comment type="caution">
    <text evidence="2">The sequence shown here is derived from an EMBL/GenBank/DDBJ whole genome shotgun (WGS) entry which is preliminary data.</text>
</comment>
<evidence type="ECO:0000313" key="3">
    <source>
        <dbReference type="Proteomes" id="UP001221757"/>
    </source>
</evidence>
<protein>
    <submittedName>
        <fullName evidence="2">Uncharacterized protein</fullName>
    </submittedName>
</protein>
<reference evidence="2" key="1">
    <citation type="submission" date="2023-03" db="EMBL/GenBank/DDBJ databases">
        <title>Massive genome expansion in bonnet fungi (Mycena s.s.) driven by repeated elements and novel gene families across ecological guilds.</title>
        <authorList>
            <consortium name="Lawrence Berkeley National Laboratory"/>
            <person name="Harder C.B."/>
            <person name="Miyauchi S."/>
            <person name="Viragh M."/>
            <person name="Kuo A."/>
            <person name="Thoen E."/>
            <person name="Andreopoulos B."/>
            <person name="Lu D."/>
            <person name="Skrede I."/>
            <person name="Drula E."/>
            <person name="Henrissat B."/>
            <person name="Morin E."/>
            <person name="Kohler A."/>
            <person name="Barry K."/>
            <person name="LaButti K."/>
            <person name="Morin E."/>
            <person name="Salamov A."/>
            <person name="Lipzen A."/>
            <person name="Mereny Z."/>
            <person name="Hegedus B."/>
            <person name="Baldrian P."/>
            <person name="Stursova M."/>
            <person name="Weitz H."/>
            <person name="Taylor A."/>
            <person name="Grigoriev I.V."/>
            <person name="Nagy L.G."/>
            <person name="Martin F."/>
            <person name="Kauserud H."/>
        </authorList>
    </citation>
    <scope>NUCLEOTIDE SEQUENCE</scope>
    <source>
        <strain evidence="2">CBHHK067</strain>
    </source>
</reference>
<accession>A0AAD7BVF7</accession>
<proteinExistence type="predicted"/>
<dbReference type="Proteomes" id="UP001221757">
    <property type="component" value="Unassembled WGS sequence"/>
</dbReference>